<accession>X1DVS6</accession>
<evidence type="ECO:0000259" key="1">
    <source>
        <dbReference type="Pfam" id="PF21849"/>
    </source>
</evidence>
<protein>
    <recommendedName>
        <fullName evidence="1">DUF6908 domain-containing protein</fullName>
    </recommendedName>
</protein>
<sequence>MKIIADYYEMNSDLVCDPDMIFIKAETDGNYYPVSFEQGGVIRKEAVIIKDEKVIEF</sequence>
<reference evidence="2" key="1">
    <citation type="journal article" date="2014" name="Front. Microbiol.">
        <title>High frequency of phylogenetically diverse reductive dehalogenase-homologous genes in deep subseafloor sedimentary metagenomes.</title>
        <authorList>
            <person name="Kawai M."/>
            <person name="Futagami T."/>
            <person name="Toyoda A."/>
            <person name="Takaki Y."/>
            <person name="Nishi S."/>
            <person name="Hori S."/>
            <person name="Arai W."/>
            <person name="Tsubouchi T."/>
            <person name="Morono Y."/>
            <person name="Uchiyama I."/>
            <person name="Ito T."/>
            <person name="Fujiyama A."/>
            <person name="Inagaki F."/>
            <person name="Takami H."/>
        </authorList>
    </citation>
    <scope>NUCLEOTIDE SEQUENCE</scope>
    <source>
        <strain evidence="2">Expedition CK06-06</strain>
    </source>
</reference>
<dbReference type="InterPro" id="IPR054203">
    <property type="entry name" value="DUF6908"/>
</dbReference>
<dbReference type="Pfam" id="PF21849">
    <property type="entry name" value="DUF6908"/>
    <property type="match status" value="1"/>
</dbReference>
<feature type="domain" description="DUF6908" evidence="1">
    <location>
        <begin position="4"/>
        <end position="53"/>
    </location>
</feature>
<dbReference type="EMBL" id="BARU01000006">
    <property type="protein sequence ID" value="GAH25131.1"/>
    <property type="molecule type" value="Genomic_DNA"/>
</dbReference>
<evidence type="ECO:0000313" key="2">
    <source>
        <dbReference type="EMBL" id="GAH25131.1"/>
    </source>
</evidence>
<dbReference type="AlphaFoldDB" id="X1DVS6"/>
<organism evidence="2">
    <name type="scientific">marine sediment metagenome</name>
    <dbReference type="NCBI Taxonomy" id="412755"/>
    <lineage>
        <taxon>unclassified sequences</taxon>
        <taxon>metagenomes</taxon>
        <taxon>ecological metagenomes</taxon>
    </lineage>
</organism>
<gene>
    <name evidence="2" type="ORF">S03H2_00084</name>
</gene>
<comment type="caution">
    <text evidence="2">The sequence shown here is derived from an EMBL/GenBank/DDBJ whole genome shotgun (WGS) entry which is preliminary data.</text>
</comment>
<proteinExistence type="predicted"/>
<name>X1DVS6_9ZZZZ</name>